<dbReference type="EMBL" id="CP015520">
    <property type="protein sequence ID" value="ANF23398.1"/>
    <property type="molecule type" value="Genomic_DNA"/>
</dbReference>
<accession>A0A172WIV4</accession>
<dbReference type="GeneID" id="28496460"/>
<dbReference type="KEGG" id="tpie:A7C91_09660"/>
<evidence type="ECO:0000313" key="2">
    <source>
        <dbReference type="Proteomes" id="UP000076969"/>
    </source>
</evidence>
<protein>
    <submittedName>
        <fullName evidence="1">Uncharacterized protein</fullName>
    </submittedName>
</protein>
<dbReference type="STRING" id="1712654.A7C91_09660"/>
<dbReference type="AlphaFoldDB" id="A0A172WIV4"/>
<keyword evidence="2" id="KW-1185">Reference proteome</keyword>
<dbReference type="Proteomes" id="UP000076969">
    <property type="component" value="Chromosome"/>
</dbReference>
<dbReference type="RefSeq" id="WP_068667016.1">
    <property type="nucleotide sequence ID" value="NZ_CP015520.1"/>
</dbReference>
<sequence length="104" mass="11931">MEPTIYNVPLGKIREISEGIEKYGIVGIEIENEASLFDDMLQSDKERLKYAREKLDDRTIDSALLVVKDGTGTLVVKMENIIMIHVTVGDYGRLIEDFELKRRE</sequence>
<dbReference type="OrthoDB" id="96110at2157"/>
<proteinExistence type="predicted"/>
<organism evidence="1 2">
    <name type="scientific">Thermococcus piezophilus</name>
    <dbReference type="NCBI Taxonomy" id="1712654"/>
    <lineage>
        <taxon>Archaea</taxon>
        <taxon>Methanobacteriati</taxon>
        <taxon>Methanobacteriota</taxon>
        <taxon>Thermococci</taxon>
        <taxon>Thermococcales</taxon>
        <taxon>Thermococcaceae</taxon>
        <taxon>Thermococcus</taxon>
    </lineage>
</organism>
<reference evidence="2" key="1">
    <citation type="journal article" date="2016" name="Syst. Appl. Microbiol.">
        <title>Thermococcus piezophilus sp. nov., a novel hyperthermophilic and piezophilic archaeon with a broad pressure range for growth, isolated from a deepest hydrothermal vent at the Mid-Cayman Rise.</title>
        <authorList>
            <person name="Dalmasso C."/>
            <person name="Oger P."/>
            <person name="Selva G."/>
            <person name="Courtine D."/>
            <person name="L'Haridon S."/>
            <person name="Garlaschelli A."/>
            <person name="Roussel E."/>
            <person name="Miyazaki J."/>
            <person name="Reveillaud J."/>
            <person name="Jebbar M."/>
            <person name="Takai K."/>
            <person name="Maignien L."/>
            <person name="Alain K."/>
        </authorList>
    </citation>
    <scope>NUCLEOTIDE SEQUENCE [LARGE SCALE GENOMIC DNA]</scope>
    <source>
        <strain evidence="2">CDGS</strain>
    </source>
</reference>
<gene>
    <name evidence="1" type="ORF">A7C91_09660</name>
</gene>
<name>A0A172WIV4_9EURY</name>
<evidence type="ECO:0000313" key="1">
    <source>
        <dbReference type="EMBL" id="ANF23398.1"/>
    </source>
</evidence>